<dbReference type="SUPFAM" id="SSF57501">
    <property type="entry name" value="Cystine-knot cytokines"/>
    <property type="match status" value="1"/>
</dbReference>
<comment type="similarity">
    <text evidence="2 6">Belongs to the TGF-beta family.</text>
</comment>
<protein>
    <recommendedName>
        <fullName evidence="8">TGF-beta family profile domain-containing protein</fullName>
    </recommendedName>
</protein>
<dbReference type="InterPro" id="IPR017948">
    <property type="entry name" value="TGFb_CS"/>
</dbReference>
<evidence type="ECO:0000256" key="5">
    <source>
        <dbReference type="ARBA" id="ARBA00023157"/>
    </source>
</evidence>
<dbReference type="InterPro" id="IPR001839">
    <property type="entry name" value="TGF-b_C"/>
</dbReference>
<dbReference type="Gene3D" id="2.10.90.10">
    <property type="entry name" value="Cystine-knot cytokines"/>
    <property type="match status" value="1"/>
</dbReference>
<dbReference type="PROSITE" id="PS51362">
    <property type="entry name" value="TGF_BETA_2"/>
    <property type="match status" value="1"/>
</dbReference>
<evidence type="ECO:0000256" key="2">
    <source>
        <dbReference type="ARBA" id="ARBA00006656"/>
    </source>
</evidence>
<keyword evidence="7" id="KW-0732">Signal</keyword>
<dbReference type="PANTHER" id="PTHR11848">
    <property type="entry name" value="TGF-BETA FAMILY"/>
    <property type="match status" value="1"/>
</dbReference>
<dbReference type="EMBL" id="CALNXK010000048">
    <property type="protein sequence ID" value="CAH3130779.1"/>
    <property type="molecule type" value="Genomic_DNA"/>
</dbReference>
<evidence type="ECO:0000256" key="1">
    <source>
        <dbReference type="ARBA" id="ARBA00004613"/>
    </source>
</evidence>
<dbReference type="PANTHER" id="PTHR11848:SF262">
    <property type="entry name" value="LD29161P"/>
    <property type="match status" value="1"/>
</dbReference>
<dbReference type="InterPro" id="IPR001111">
    <property type="entry name" value="TGF-b_propeptide"/>
</dbReference>
<feature type="signal peptide" evidence="7">
    <location>
        <begin position="1"/>
        <end position="25"/>
    </location>
</feature>
<dbReference type="SMART" id="SM00204">
    <property type="entry name" value="TGFB"/>
    <property type="match status" value="1"/>
</dbReference>
<evidence type="ECO:0000256" key="3">
    <source>
        <dbReference type="ARBA" id="ARBA00022525"/>
    </source>
</evidence>
<evidence type="ECO:0000313" key="10">
    <source>
        <dbReference type="Proteomes" id="UP001159405"/>
    </source>
</evidence>
<name>A0ABN8P629_9CNID</name>
<feature type="chain" id="PRO_5046414003" description="TGF-beta family profile domain-containing protein" evidence="7">
    <location>
        <begin position="26"/>
        <end position="430"/>
    </location>
</feature>
<reference evidence="9 10" key="1">
    <citation type="submission" date="2022-05" db="EMBL/GenBank/DDBJ databases">
        <authorList>
            <consortium name="Genoscope - CEA"/>
            <person name="William W."/>
        </authorList>
    </citation>
    <scope>NUCLEOTIDE SEQUENCE [LARGE SCALE GENOMIC DNA]</scope>
</reference>
<comment type="caution">
    <text evidence="9">The sequence shown here is derived from an EMBL/GenBank/DDBJ whole genome shotgun (WGS) entry which is preliminary data.</text>
</comment>
<sequence length="430" mass="49214">MARLTYSARLALYLTTIIILERAASRVQGKASPNATTPDSNSSIAVLSKTARELPDKFIRSLNHQQQKQQQHGGIDYNDQDDMSEDSAMYWVRIEMIKVKILAKLQMDKVPVIKEKPKESKIKELLASLNFIGEDDVDEKKEEEEMDYFGTTTRIIVFIEKAKVPASRSQLNSSRKLVFHFKLEQKTLASSSPSASLWIHMRKNKRHELLGKFVHMKSPNADSEGGPSDMQDVKVVKSLVKKEKKSGSGWVVLDITEVVKHWFNKTTFHHNITDRVVRSLEISCPDCESETSDLFSLRGRLRPFLVIDLQKPRVQSRRARSTARDCVGKTVSCCRRTLYVNFTKIGWDRWIMFPEGFYANYCEGSCRGQISPHNSYAFMLQQVMNRVNQQLTICCSPSKSSALSIFYFDEDNNIVKRNVQNMVVQECGCF</sequence>
<evidence type="ECO:0000256" key="7">
    <source>
        <dbReference type="SAM" id="SignalP"/>
    </source>
</evidence>
<dbReference type="Gene3D" id="2.60.120.970">
    <property type="match status" value="1"/>
</dbReference>
<keyword evidence="10" id="KW-1185">Reference proteome</keyword>
<evidence type="ECO:0000313" key="9">
    <source>
        <dbReference type="EMBL" id="CAH3130779.1"/>
    </source>
</evidence>
<dbReference type="InterPro" id="IPR015615">
    <property type="entry name" value="TGF-beta-rel"/>
</dbReference>
<dbReference type="Pfam" id="PF00019">
    <property type="entry name" value="TGF_beta"/>
    <property type="match status" value="1"/>
</dbReference>
<dbReference type="Pfam" id="PF00688">
    <property type="entry name" value="TGFb_propeptide"/>
    <property type="match status" value="1"/>
</dbReference>
<dbReference type="InterPro" id="IPR029034">
    <property type="entry name" value="Cystine-knot_cytokine"/>
</dbReference>
<feature type="domain" description="TGF-beta family profile" evidence="8">
    <location>
        <begin position="315"/>
        <end position="430"/>
    </location>
</feature>
<gene>
    <name evidence="9" type="ORF">PLOB_00034814</name>
</gene>
<proteinExistence type="inferred from homology"/>
<dbReference type="Proteomes" id="UP001159405">
    <property type="component" value="Unassembled WGS sequence"/>
</dbReference>
<evidence type="ECO:0000256" key="6">
    <source>
        <dbReference type="RuleBase" id="RU000354"/>
    </source>
</evidence>
<organism evidence="9 10">
    <name type="scientific">Porites lobata</name>
    <dbReference type="NCBI Taxonomy" id="104759"/>
    <lineage>
        <taxon>Eukaryota</taxon>
        <taxon>Metazoa</taxon>
        <taxon>Cnidaria</taxon>
        <taxon>Anthozoa</taxon>
        <taxon>Hexacorallia</taxon>
        <taxon>Scleractinia</taxon>
        <taxon>Fungiina</taxon>
        <taxon>Poritidae</taxon>
        <taxon>Porites</taxon>
    </lineage>
</organism>
<evidence type="ECO:0000259" key="8">
    <source>
        <dbReference type="PROSITE" id="PS51362"/>
    </source>
</evidence>
<comment type="subcellular location">
    <subcellularLocation>
        <location evidence="1">Secreted</location>
    </subcellularLocation>
</comment>
<dbReference type="PRINTS" id="PR00669">
    <property type="entry name" value="INHIBINA"/>
</dbReference>
<accession>A0ABN8P629</accession>
<dbReference type="PROSITE" id="PS00250">
    <property type="entry name" value="TGF_BETA_1"/>
    <property type="match status" value="1"/>
</dbReference>
<keyword evidence="3" id="KW-0964">Secreted</keyword>
<keyword evidence="4 6" id="KW-0339">Growth factor</keyword>
<dbReference type="CDD" id="cd13752">
    <property type="entry name" value="TGF_beta_INHB"/>
    <property type="match status" value="1"/>
</dbReference>
<keyword evidence="5" id="KW-1015">Disulfide bond</keyword>
<evidence type="ECO:0000256" key="4">
    <source>
        <dbReference type="ARBA" id="ARBA00023030"/>
    </source>
</evidence>